<keyword evidence="2" id="KW-1185">Reference proteome</keyword>
<dbReference type="EMBL" id="CP007142">
    <property type="protein sequence ID" value="AJQ97370.1"/>
    <property type="molecule type" value="Genomic_DNA"/>
</dbReference>
<accession>A0A0C5VDF9</accession>
<organism evidence="1 2">
    <name type="scientific">Gynuella sunshinyii YC6258</name>
    <dbReference type="NCBI Taxonomy" id="1445510"/>
    <lineage>
        <taxon>Bacteria</taxon>
        <taxon>Pseudomonadati</taxon>
        <taxon>Pseudomonadota</taxon>
        <taxon>Gammaproteobacteria</taxon>
        <taxon>Oceanospirillales</taxon>
        <taxon>Saccharospirillaceae</taxon>
        <taxon>Gynuella</taxon>
    </lineage>
</organism>
<dbReference type="HOGENOM" id="CLU_3184305_0_0_6"/>
<dbReference type="KEGG" id="gsn:YC6258_05340"/>
<evidence type="ECO:0000313" key="2">
    <source>
        <dbReference type="Proteomes" id="UP000032266"/>
    </source>
</evidence>
<gene>
    <name evidence="1" type="ORF">YC6258_05340</name>
</gene>
<name>A0A0C5VDF9_9GAMM</name>
<dbReference type="Proteomes" id="UP000032266">
    <property type="component" value="Chromosome"/>
</dbReference>
<reference evidence="1 2" key="1">
    <citation type="submission" date="2014-01" db="EMBL/GenBank/DDBJ databases">
        <title>Full genme sequencing of cellulolytic bacterium Gynuella sunshinyii YC6258T gen. nov., sp. nov.</title>
        <authorList>
            <person name="Khan H."/>
            <person name="Chung E.J."/>
            <person name="Chung Y.R."/>
        </authorList>
    </citation>
    <scope>NUCLEOTIDE SEQUENCE [LARGE SCALE GENOMIC DNA]</scope>
    <source>
        <strain evidence="1 2">YC6258</strain>
    </source>
</reference>
<protein>
    <submittedName>
        <fullName evidence="1">Uncharacterized protein</fullName>
    </submittedName>
</protein>
<evidence type="ECO:0000313" key="1">
    <source>
        <dbReference type="EMBL" id="AJQ97370.1"/>
    </source>
</evidence>
<sequence length="46" mass="5507">MVFQPKHGASRSENMMQHMYMNICVLKGVESHILWNLCSKLYFFKK</sequence>
<proteinExistence type="predicted"/>
<dbReference type="AlphaFoldDB" id="A0A0C5VDF9"/>